<gene>
    <name evidence="1" type="ORF">CDV31_014419</name>
</gene>
<organism evidence="1 2">
    <name type="scientific">Fusarium ambrosium</name>
    <dbReference type="NCBI Taxonomy" id="131363"/>
    <lineage>
        <taxon>Eukaryota</taxon>
        <taxon>Fungi</taxon>
        <taxon>Dikarya</taxon>
        <taxon>Ascomycota</taxon>
        <taxon>Pezizomycotina</taxon>
        <taxon>Sordariomycetes</taxon>
        <taxon>Hypocreomycetidae</taxon>
        <taxon>Hypocreales</taxon>
        <taxon>Nectriaceae</taxon>
        <taxon>Fusarium</taxon>
        <taxon>Fusarium solani species complex</taxon>
    </lineage>
</organism>
<name>A0A428SWQ6_9HYPO</name>
<dbReference type="AlphaFoldDB" id="A0A428SWQ6"/>
<accession>A0A428SWQ6</accession>
<dbReference type="EMBL" id="NIZV01000326">
    <property type="protein sequence ID" value="RSL94217.1"/>
    <property type="molecule type" value="Genomic_DNA"/>
</dbReference>
<keyword evidence="2" id="KW-1185">Reference proteome</keyword>
<comment type="caution">
    <text evidence="1">The sequence shown here is derived from an EMBL/GenBank/DDBJ whole genome shotgun (WGS) entry which is preliminary data.</text>
</comment>
<dbReference type="Proteomes" id="UP000288429">
    <property type="component" value="Unassembled WGS sequence"/>
</dbReference>
<evidence type="ECO:0008006" key="3">
    <source>
        <dbReference type="Google" id="ProtNLM"/>
    </source>
</evidence>
<reference evidence="1 2" key="1">
    <citation type="submission" date="2017-06" db="EMBL/GenBank/DDBJ databases">
        <title>Cmopartive genomic analysis of Ambrosia Fusariam Clade fungi.</title>
        <authorList>
            <person name="Stajich J.E."/>
            <person name="Carrillo J."/>
            <person name="Kijimoto T."/>
            <person name="Eskalen A."/>
            <person name="O'Donnell K."/>
            <person name="Kasson M."/>
        </authorList>
    </citation>
    <scope>NUCLEOTIDE SEQUENCE [LARGE SCALE GENOMIC DNA]</scope>
    <source>
        <strain evidence="1 2">NRRL 20438</strain>
    </source>
</reference>
<evidence type="ECO:0000313" key="2">
    <source>
        <dbReference type="Proteomes" id="UP000288429"/>
    </source>
</evidence>
<protein>
    <recommendedName>
        <fullName evidence="3">F-box domain-containing protein</fullName>
    </recommendedName>
</protein>
<sequence>MNPSILRFSLLQHKQITRSTMPNLLDLPDEALEAVLLCNIDGRTLHQLTRVNKRLRRIANPILVQRWPYSHERLLLYLLHHPELRTEVKELKFENLVTFRCHTYGRDISDESLEALAATVDEAWPVLAKSTKWAEFVRKGNTDALCTLLLCWATKLSSLDIAVPYFLAERREDFLTLQLVGQVVQMWKKTGSTDLPLLKLRSVTYRHGEDTDYGYDGRYAAPFFHLPNMKSFTGWKFGMMEWDDNYNRNYTDSILGRVPMVNPHDKYLMHFPVGTSPIEEIILDDVDLSAKTLSRVVSACKRLKMLVYRAAPVCDNLRLSWRGYANVMLHHKKSLEKLLIDFERPGDSLVFSDNEGPQGDELSTDNHGHDFDPEVGTIYLRDCYQHLKCLKSLSLDTRSLEYGHGDDHIMASRLPSSLVHLRLQGYCFGTLWKRSIQQAEEQIRDLGILVRECSPDGKLPNLRHITLAERSPKNPVLEAFDRLVGLAEFRGVKVIWIKPWGGGLGGN</sequence>
<evidence type="ECO:0000313" key="1">
    <source>
        <dbReference type="EMBL" id="RSL94217.1"/>
    </source>
</evidence>
<proteinExistence type="predicted"/>